<proteinExistence type="predicted"/>
<feature type="region of interest" description="Disordered" evidence="7">
    <location>
        <begin position="1"/>
        <end position="36"/>
    </location>
</feature>
<evidence type="ECO:0000256" key="3">
    <source>
        <dbReference type="ARBA" id="ARBA00023015"/>
    </source>
</evidence>
<keyword evidence="1" id="KW-0479">Metal-binding</keyword>
<dbReference type="EMBL" id="JAADJG010000581">
    <property type="protein sequence ID" value="KAF4443204.1"/>
    <property type="molecule type" value="Genomic_DNA"/>
</dbReference>
<feature type="compositionally biased region" description="Low complexity" evidence="7">
    <location>
        <begin position="26"/>
        <end position="36"/>
    </location>
</feature>
<keyword evidence="2" id="KW-0862">Zinc</keyword>
<comment type="caution">
    <text evidence="8">The sequence shown here is derived from an EMBL/GenBank/DDBJ whole genome shotgun (WGS) entry which is preliminary data.</text>
</comment>
<keyword evidence="4" id="KW-0238">DNA-binding</keyword>
<dbReference type="AlphaFoldDB" id="A0A8H4NLZ3"/>
<evidence type="ECO:0000256" key="6">
    <source>
        <dbReference type="ARBA" id="ARBA00023242"/>
    </source>
</evidence>
<reference evidence="8" key="1">
    <citation type="submission" date="2020-01" db="EMBL/GenBank/DDBJ databases">
        <title>Identification and distribution of gene clusters putatively required for synthesis of sphingolipid metabolism inhibitors in phylogenetically diverse species of the filamentous fungus Fusarium.</title>
        <authorList>
            <person name="Kim H.-S."/>
            <person name="Busman M."/>
            <person name="Brown D.W."/>
            <person name="Divon H."/>
            <person name="Uhlig S."/>
            <person name="Proctor R.H."/>
        </authorList>
    </citation>
    <scope>NUCLEOTIDE SEQUENCE</scope>
    <source>
        <strain evidence="8">NRRL 53441</strain>
    </source>
</reference>
<dbReference type="GO" id="GO:0003677">
    <property type="term" value="F:DNA binding"/>
    <property type="evidence" value="ECO:0007669"/>
    <property type="project" value="UniProtKB-KW"/>
</dbReference>
<evidence type="ECO:0000256" key="2">
    <source>
        <dbReference type="ARBA" id="ARBA00022833"/>
    </source>
</evidence>
<dbReference type="OrthoDB" id="2593732at2759"/>
<keyword evidence="6" id="KW-0539">Nucleus</keyword>
<evidence type="ECO:0000256" key="4">
    <source>
        <dbReference type="ARBA" id="ARBA00023125"/>
    </source>
</evidence>
<gene>
    <name evidence="8" type="ORF">F53441_11513</name>
</gene>
<dbReference type="Pfam" id="PF11951">
    <property type="entry name" value="Fungal_trans_2"/>
    <property type="match status" value="1"/>
</dbReference>
<evidence type="ECO:0000256" key="5">
    <source>
        <dbReference type="ARBA" id="ARBA00023163"/>
    </source>
</evidence>
<dbReference type="PANTHER" id="PTHR36206">
    <property type="entry name" value="ASPERCRYPTIN BIOSYNTHESIS CLUSTER-SPECIFIC TRANSCRIPTION REGULATOR ATNN-RELATED"/>
    <property type="match status" value="1"/>
</dbReference>
<keyword evidence="3" id="KW-0805">Transcription regulation</keyword>
<dbReference type="Proteomes" id="UP000605986">
    <property type="component" value="Unassembled WGS sequence"/>
</dbReference>
<evidence type="ECO:0000313" key="8">
    <source>
        <dbReference type="EMBL" id="KAF4443204.1"/>
    </source>
</evidence>
<keyword evidence="5" id="KW-0804">Transcription</keyword>
<keyword evidence="9" id="KW-1185">Reference proteome</keyword>
<dbReference type="InterPro" id="IPR052360">
    <property type="entry name" value="Transcr_Regulatory_Proteins"/>
</dbReference>
<evidence type="ECO:0000313" key="9">
    <source>
        <dbReference type="Proteomes" id="UP000605986"/>
    </source>
</evidence>
<accession>A0A8H4NLZ3</accession>
<feature type="compositionally biased region" description="Acidic residues" evidence="7">
    <location>
        <begin position="418"/>
        <end position="434"/>
    </location>
</feature>
<feature type="compositionally biased region" description="Basic residues" evidence="7">
    <location>
        <begin position="12"/>
        <end position="24"/>
    </location>
</feature>
<name>A0A8H4NLZ3_9HYPO</name>
<feature type="region of interest" description="Disordered" evidence="7">
    <location>
        <begin position="418"/>
        <end position="439"/>
    </location>
</feature>
<dbReference type="GO" id="GO:0046872">
    <property type="term" value="F:metal ion binding"/>
    <property type="evidence" value="ECO:0007669"/>
    <property type="project" value="UniProtKB-KW"/>
</dbReference>
<dbReference type="PANTHER" id="PTHR36206:SF12">
    <property type="entry name" value="ASPERCRYPTIN BIOSYNTHESIS CLUSTER-SPECIFIC TRANSCRIPTION REGULATOR ATNN-RELATED"/>
    <property type="match status" value="1"/>
</dbReference>
<evidence type="ECO:0000256" key="1">
    <source>
        <dbReference type="ARBA" id="ARBA00022723"/>
    </source>
</evidence>
<sequence>MKCDGYAPPKPKAPKARKSSKRRSPSSDAESSASSSLLSMQTVDQLPLLTDPEKVYLQHFLHFTSKQLSASSAAKNFWLQYALPMSYHYDAIRYSMIAVGASHRAYMAHSLGYSRPDHLQRPVIQHYNRAISSILPIMSAPSDYNIHCILICCLLFMTCEGLTGRYDELLKHLASGDTILQSVGYSGFPEDSGVMERLIDMFCQMGLESCGFMGDHPLPGMKKWCRKDPAYRANDKSEFESPDEASFALHQLRLHHDFAPWNPDREDGLDNDNAFEDLLGQWSSNFTALSERQIETPASLGMTAHLNNLRLRQEYLQMYIDVYDNEERKPLKPYDRFIEAAEQVAAPLIALGQPTFSLDGCLVSGLSFVAVSAAEDEDIKSRALDLLQKLDHREGIFDSNDIVEMHRLIAIDTIEWDSGSDSDSDSDSGVEEFDPPLRAPVGIPAMIEVLTRKTGTTSERLEGLYS</sequence>
<organism evidence="8 9">
    <name type="scientific">Fusarium austroafricanum</name>
    <dbReference type="NCBI Taxonomy" id="2364996"/>
    <lineage>
        <taxon>Eukaryota</taxon>
        <taxon>Fungi</taxon>
        <taxon>Dikarya</taxon>
        <taxon>Ascomycota</taxon>
        <taxon>Pezizomycotina</taxon>
        <taxon>Sordariomycetes</taxon>
        <taxon>Hypocreomycetidae</taxon>
        <taxon>Hypocreales</taxon>
        <taxon>Nectriaceae</taxon>
        <taxon>Fusarium</taxon>
        <taxon>Fusarium concolor species complex</taxon>
    </lineage>
</organism>
<protein>
    <submittedName>
        <fullName evidence="8">Uncharacterized protein</fullName>
    </submittedName>
</protein>
<evidence type="ECO:0000256" key="7">
    <source>
        <dbReference type="SAM" id="MobiDB-lite"/>
    </source>
</evidence>
<dbReference type="InterPro" id="IPR021858">
    <property type="entry name" value="Fun_TF"/>
</dbReference>